<evidence type="ECO:0000313" key="1">
    <source>
        <dbReference type="EMBL" id="KAF2752384.1"/>
    </source>
</evidence>
<name>A0A6A6VRJ6_9PEZI</name>
<organism evidence="1 2">
    <name type="scientific">Pseudovirgaria hyperparasitica</name>
    <dbReference type="NCBI Taxonomy" id="470096"/>
    <lineage>
        <taxon>Eukaryota</taxon>
        <taxon>Fungi</taxon>
        <taxon>Dikarya</taxon>
        <taxon>Ascomycota</taxon>
        <taxon>Pezizomycotina</taxon>
        <taxon>Dothideomycetes</taxon>
        <taxon>Dothideomycetes incertae sedis</taxon>
        <taxon>Acrospermales</taxon>
        <taxon>Acrospermaceae</taxon>
        <taxon>Pseudovirgaria</taxon>
    </lineage>
</organism>
<proteinExistence type="predicted"/>
<sequence length="118" mass="13446">MRLPLSLRMGYKSLQTENDEFYVPIDTSVIGESCDPRVVVSFRKKQIHELYRYEPEAVHVRSYQVGGDVLVFHEFSLPKGMTIMATNLPLPFRRSLYGSHFGRASISFDTKADGSSIE</sequence>
<evidence type="ECO:0000313" key="2">
    <source>
        <dbReference type="Proteomes" id="UP000799437"/>
    </source>
</evidence>
<dbReference type="AlphaFoldDB" id="A0A6A6VRJ6"/>
<dbReference type="Proteomes" id="UP000799437">
    <property type="component" value="Unassembled WGS sequence"/>
</dbReference>
<protein>
    <submittedName>
        <fullName evidence="1">Uncharacterized protein</fullName>
    </submittedName>
</protein>
<dbReference type="EMBL" id="ML996653">
    <property type="protein sequence ID" value="KAF2752384.1"/>
    <property type="molecule type" value="Genomic_DNA"/>
</dbReference>
<dbReference type="RefSeq" id="XP_033594842.1">
    <property type="nucleotide sequence ID" value="XM_033741259.1"/>
</dbReference>
<keyword evidence="2" id="KW-1185">Reference proteome</keyword>
<reference evidence="1" key="1">
    <citation type="journal article" date="2020" name="Stud. Mycol.">
        <title>101 Dothideomycetes genomes: a test case for predicting lifestyles and emergence of pathogens.</title>
        <authorList>
            <person name="Haridas S."/>
            <person name="Albert R."/>
            <person name="Binder M."/>
            <person name="Bloem J."/>
            <person name="Labutti K."/>
            <person name="Salamov A."/>
            <person name="Andreopoulos B."/>
            <person name="Baker S."/>
            <person name="Barry K."/>
            <person name="Bills G."/>
            <person name="Bluhm B."/>
            <person name="Cannon C."/>
            <person name="Castanera R."/>
            <person name="Culley D."/>
            <person name="Daum C."/>
            <person name="Ezra D."/>
            <person name="Gonzalez J."/>
            <person name="Henrissat B."/>
            <person name="Kuo A."/>
            <person name="Liang C."/>
            <person name="Lipzen A."/>
            <person name="Lutzoni F."/>
            <person name="Magnuson J."/>
            <person name="Mondo S."/>
            <person name="Nolan M."/>
            <person name="Ohm R."/>
            <person name="Pangilinan J."/>
            <person name="Park H.-J."/>
            <person name="Ramirez L."/>
            <person name="Alfaro M."/>
            <person name="Sun H."/>
            <person name="Tritt A."/>
            <person name="Yoshinaga Y."/>
            <person name="Zwiers L.-H."/>
            <person name="Turgeon B."/>
            <person name="Goodwin S."/>
            <person name="Spatafora J."/>
            <person name="Crous P."/>
            <person name="Grigoriev I."/>
        </authorList>
    </citation>
    <scope>NUCLEOTIDE SEQUENCE</scope>
    <source>
        <strain evidence="1">CBS 121739</strain>
    </source>
</reference>
<accession>A0A6A6VRJ6</accession>
<dbReference type="GeneID" id="54482313"/>
<gene>
    <name evidence="1" type="ORF">EJ05DRAFT_384585</name>
</gene>